<evidence type="ECO:0000313" key="7">
    <source>
        <dbReference type="EMBL" id="OGZ53484.1"/>
    </source>
</evidence>
<dbReference type="PROSITE" id="PS00096">
    <property type="entry name" value="SHMT"/>
    <property type="match status" value="1"/>
</dbReference>
<accession>A0A1G2GTG2</accession>
<proteinExistence type="inferred from homology"/>
<dbReference type="GO" id="GO:0035999">
    <property type="term" value="P:tetrahydrofolate interconversion"/>
    <property type="evidence" value="ECO:0007669"/>
    <property type="project" value="InterPro"/>
</dbReference>
<evidence type="ECO:0000256" key="2">
    <source>
        <dbReference type="ARBA" id="ARBA00006376"/>
    </source>
</evidence>
<keyword evidence="4 7" id="KW-0808">Transferase</keyword>
<dbReference type="InterPro" id="IPR015421">
    <property type="entry name" value="PyrdxlP-dep_Trfase_major"/>
</dbReference>
<keyword evidence="5" id="KW-0663">Pyridoxal phosphate</keyword>
<dbReference type="PANTHER" id="PTHR11680">
    <property type="entry name" value="SERINE HYDROXYMETHYLTRANSFERASE"/>
    <property type="match status" value="1"/>
</dbReference>
<evidence type="ECO:0000259" key="6">
    <source>
        <dbReference type="Pfam" id="PF00464"/>
    </source>
</evidence>
<name>A0A1G2GTG2_9BACT</name>
<dbReference type="InterPro" id="IPR039429">
    <property type="entry name" value="SHMT-like_dom"/>
</dbReference>
<dbReference type="InterPro" id="IPR015424">
    <property type="entry name" value="PyrdxlP-dep_Trfase"/>
</dbReference>
<reference evidence="7 8" key="1">
    <citation type="journal article" date="2016" name="Nat. Commun.">
        <title>Thousands of microbial genomes shed light on interconnected biogeochemical processes in an aquifer system.</title>
        <authorList>
            <person name="Anantharaman K."/>
            <person name="Brown C.T."/>
            <person name="Hug L.A."/>
            <person name="Sharon I."/>
            <person name="Castelle C.J."/>
            <person name="Probst A.J."/>
            <person name="Thomas B.C."/>
            <person name="Singh A."/>
            <person name="Wilkins M.J."/>
            <person name="Karaoz U."/>
            <person name="Brodie E.L."/>
            <person name="Williams K.H."/>
            <person name="Hubbard S.S."/>
            <person name="Banfield J.F."/>
        </authorList>
    </citation>
    <scope>NUCLEOTIDE SEQUENCE [LARGE SCALE GENOMIC DNA]</scope>
</reference>
<dbReference type="GO" id="GO:0005829">
    <property type="term" value="C:cytosol"/>
    <property type="evidence" value="ECO:0007669"/>
    <property type="project" value="TreeGrafter"/>
</dbReference>
<evidence type="ECO:0000313" key="8">
    <source>
        <dbReference type="Proteomes" id="UP000178186"/>
    </source>
</evidence>
<dbReference type="AlphaFoldDB" id="A0A1G2GTG2"/>
<dbReference type="Gene3D" id="3.40.640.10">
    <property type="entry name" value="Type I PLP-dependent aspartate aminotransferase-like (Major domain)"/>
    <property type="match status" value="1"/>
</dbReference>
<evidence type="ECO:0000256" key="3">
    <source>
        <dbReference type="ARBA" id="ARBA00022563"/>
    </source>
</evidence>
<dbReference type="GO" id="GO:0030170">
    <property type="term" value="F:pyridoxal phosphate binding"/>
    <property type="evidence" value="ECO:0007669"/>
    <property type="project" value="InterPro"/>
</dbReference>
<dbReference type="NCBIfam" id="NF000586">
    <property type="entry name" value="PRK00011.1"/>
    <property type="match status" value="1"/>
</dbReference>
<dbReference type="PANTHER" id="PTHR11680:SF35">
    <property type="entry name" value="SERINE HYDROXYMETHYLTRANSFERASE 1"/>
    <property type="match status" value="1"/>
</dbReference>
<comment type="similarity">
    <text evidence="2">Belongs to the SHMT family.</text>
</comment>
<dbReference type="Pfam" id="PF00464">
    <property type="entry name" value="SHMT"/>
    <property type="match status" value="1"/>
</dbReference>
<gene>
    <name evidence="7" type="primary">glyA</name>
    <name evidence="7" type="ORF">A3H64_00175</name>
</gene>
<dbReference type="GO" id="GO:0032259">
    <property type="term" value="P:methylation"/>
    <property type="evidence" value="ECO:0007669"/>
    <property type="project" value="UniProtKB-KW"/>
</dbReference>
<dbReference type="STRING" id="1802128.A3H64_00175"/>
<keyword evidence="7" id="KW-0489">Methyltransferase</keyword>
<comment type="caution">
    <text evidence="7">The sequence shown here is derived from an EMBL/GenBank/DDBJ whole genome shotgun (WGS) entry which is preliminary data.</text>
</comment>
<dbReference type="EMBL" id="MHNY01000055">
    <property type="protein sequence ID" value="OGZ53484.1"/>
    <property type="molecule type" value="Genomic_DNA"/>
</dbReference>
<sequence>VQPYSGSPANLAVYMALVPLHEKIMGMRLDMGGHLTHGHKVSATGKIWQQVPYGVNKETERLAYDELEEIAQKEKPKLVVAGFTAYPRRIDWKAFRRVADSCGAILMVDMSHIAGLVAGGAHSSPFPYADVVTTTTHKTLRGPRAAMIFSRTDKLHVSGSKFHDLIDKAVFPGLQGGPHVNQIAGIATALYEAMQPEFKKYATQIVKNARVLAEELMKKGWRIVSGGTDNHLLLVDTWAWGVSGAEASDALEDHGIIVNKNTIPFDERKPMDPSGIRIGTAAMTTRGMKEKDMKKIADRIDTILKKK</sequence>
<dbReference type="SUPFAM" id="SSF53383">
    <property type="entry name" value="PLP-dependent transferases"/>
    <property type="match status" value="1"/>
</dbReference>
<dbReference type="GO" id="GO:0004372">
    <property type="term" value="F:glycine hydroxymethyltransferase activity"/>
    <property type="evidence" value="ECO:0007669"/>
    <property type="project" value="InterPro"/>
</dbReference>
<comment type="cofactor">
    <cofactor evidence="1">
        <name>pyridoxal 5'-phosphate</name>
        <dbReference type="ChEBI" id="CHEBI:597326"/>
    </cofactor>
</comment>
<dbReference type="GO" id="GO:0019264">
    <property type="term" value="P:glycine biosynthetic process from serine"/>
    <property type="evidence" value="ECO:0007669"/>
    <property type="project" value="InterPro"/>
</dbReference>
<evidence type="ECO:0000256" key="1">
    <source>
        <dbReference type="ARBA" id="ARBA00001933"/>
    </source>
</evidence>
<protein>
    <submittedName>
        <fullName evidence="7">Serine hydroxymethyltransferase</fullName>
    </submittedName>
</protein>
<dbReference type="InterPro" id="IPR049943">
    <property type="entry name" value="Ser_HO-MeTrfase-like"/>
</dbReference>
<evidence type="ECO:0000256" key="4">
    <source>
        <dbReference type="ARBA" id="ARBA00022679"/>
    </source>
</evidence>
<feature type="domain" description="Serine hydroxymethyltransferase-like" evidence="6">
    <location>
        <begin position="1"/>
        <end position="299"/>
    </location>
</feature>
<dbReference type="InterPro" id="IPR001085">
    <property type="entry name" value="Ser_HO-MeTrfase"/>
</dbReference>
<evidence type="ECO:0000256" key="5">
    <source>
        <dbReference type="ARBA" id="ARBA00022898"/>
    </source>
</evidence>
<feature type="non-terminal residue" evidence="7">
    <location>
        <position position="1"/>
    </location>
</feature>
<keyword evidence="3" id="KW-0554">One-carbon metabolism</keyword>
<dbReference type="CDD" id="cd00378">
    <property type="entry name" value="SHMT"/>
    <property type="match status" value="1"/>
</dbReference>
<dbReference type="InterPro" id="IPR019798">
    <property type="entry name" value="Ser_HO-MeTrfase_PLP_BS"/>
</dbReference>
<dbReference type="Gene3D" id="3.90.1150.10">
    <property type="entry name" value="Aspartate Aminotransferase, domain 1"/>
    <property type="match status" value="1"/>
</dbReference>
<dbReference type="InterPro" id="IPR015422">
    <property type="entry name" value="PyrdxlP-dep_Trfase_small"/>
</dbReference>
<organism evidence="7 8">
    <name type="scientific">Candidatus Ryanbacteria bacterium RIFCSPLOWO2_02_FULL_45_11c</name>
    <dbReference type="NCBI Taxonomy" id="1802128"/>
    <lineage>
        <taxon>Bacteria</taxon>
        <taxon>Candidatus Ryaniibacteriota</taxon>
    </lineage>
</organism>
<dbReference type="Proteomes" id="UP000178186">
    <property type="component" value="Unassembled WGS sequence"/>
</dbReference>
<dbReference type="GO" id="GO:0008168">
    <property type="term" value="F:methyltransferase activity"/>
    <property type="evidence" value="ECO:0007669"/>
    <property type="project" value="UniProtKB-KW"/>
</dbReference>